<sequence>MLGALLFLAAGVPAAMPAGEPTPVLVRTVERGEILSGSDFETVRVPVAVSRGALTPGEAAGQEAVRRIVAGAPVRSGDVASARLVRRGDNVTIAIVSGALRITSPGRALADAGRGEPVRVISLATNRTLEGVVAAAGEVRILAP</sequence>
<evidence type="ECO:0000313" key="7">
    <source>
        <dbReference type="Proteomes" id="UP000648075"/>
    </source>
</evidence>
<evidence type="ECO:0000256" key="4">
    <source>
        <dbReference type="RuleBase" id="RU362063"/>
    </source>
</evidence>
<dbReference type="Proteomes" id="UP000648075">
    <property type="component" value="Unassembled WGS sequence"/>
</dbReference>
<accession>A0A918UFA4</accession>
<dbReference type="GO" id="GO:0042597">
    <property type="term" value="C:periplasmic space"/>
    <property type="evidence" value="ECO:0007669"/>
    <property type="project" value="UniProtKB-SubCell"/>
</dbReference>
<reference evidence="6" key="2">
    <citation type="submission" date="2020-09" db="EMBL/GenBank/DDBJ databases">
        <authorList>
            <person name="Sun Q."/>
            <person name="Kim S."/>
        </authorList>
    </citation>
    <scope>NUCLEOTIDE SEQUENCE</scope>
    <source>
        <strain evidence="6">KCTC 32255</strain>
    </source>
</reference>
<reference evidence="6" key="1">
    <citation type="journal article" date="2014" name="Int. J. Syst. Evol. Microbiol.">
        <title>Complete genome sequence of Corynebacterium casei LMG S-19264T (=DSM 44701T), isolated from a smear-ripened cheese.</title>
        <authorList>
            <consortium name="US DOE Joint Genome Institute (JGI-PGF)"/>
            <person name="Walter F."/>
            <person name="Albersmeier A."/>
            <person name="Kalinowski J."/>
            <person name="Ruckert C."/>
        </authorList>
    </citation>
    <scope>NUCLEOTIDE SEQUENCE</scope>
    <source>
        <strain evidence="6">KCTC 32255</strain>
    </source>
</reference>
<name>A0A918UFA4_9SPHN</name>
<dbReference type="InterPro" id="IPR013974">
    <property type="entry name" value="SAF"/>
</dbReference>
<dbReference type="EMBL" id="BMZA01000003">
    <property type="protein sequence ID" value="GGZ00186.1"/>
    <property type="molecule type" value="Genomic_DNA"/>
</dbReference>
<dbReference type="NCBIfam" id="TIGR03170">
    <property type="entry name" value="flgA_cterm"/>
    <property type="match status" value="1"/>
</dbReference>
<comment type="subcellular location">
    <subcellularLocation>
        <location evidence="1 4">Periplasm</location>
    </subcellularLocation>
</comment>
<evidence type="ECO:0000259" key="5">
    <source>
        <dbReference type="SMART" id="SM00858"/>
    </source>
</evidence>
<dbReference type="PANTHER" id="PTHR36307:SF1">
    <property type="entry name" value="FLAGELLA BASAL BODY P-RING FORMATION PROTEIN FLGA"/>
    <property type="match status" value="1"/>
</dbReference>
<gene>
    <name evidence="6" type="ORF">GCM10011614_14010</name>
</gene>
<comment type="similarity">
    <text evidence="4">Belongs to the FlgA family.</text>
</comment>
<dbReference type="InterPro" id="IPR017585">
    <property type="entry name" value="SAF_FlgA"/>
</dbReference>
<feature type="signal peptide" evidence="4">
    <location>
        <begin position="1"/>
        <end position="17"/>
    </location>
</feature>
<feature type="domain" description="SAF" evidence="5">
    <location>
        <begin position="20"/>
        <end position="80"/>
    </location>
</feature>
<comment type="function">
    <text evidence="4">Involved in the assembly process of the P-ring formation. It may associate with FlgF on the rod constituting a structure essential for the P-ring assembly or may act as a modulator protein for the P-ring assembly.</text>
</comment>
<proteinExistence type="inferred from homology"/>
<protein>
    <recommendedName>
        <fullName evidence="4">Flagella basal body P-ring formation protein FlgA</fullName>
    </recommendedName>
</protein>
<comment type="caution">
    <text evidence="6">The sequence shown here is derived from an EMBL/GenBank/DDBJ whole genome shotgun (WGS) entry which is preliminary data.</text>
</comment>
<dbReference type="RefSeq" id="WP_189620416.1">
    <property type="nucleotide sequence ID" value="NZ_BMZA01000003.1"/>
</dbReference>
<dbReference type="GO" id="GO:0044780">
    <property type="term" value="P:bacterial-type flagellum assembly"/>
    <property type="evidence" value="ECO:0007669"/>
    <property type="project" value="InterPro"/>
</dbReference>
<dbReference type="CDD" id="cd11614">
    <property type="entry name" value="SAF_CpaB_FlgA_like"/>
    <property type="match status" value="1"/>
</dbReference>
<feature type="chain" id="PRO_5038154217" description="Flagella basal body P-ring formation protein FlgA" evidence="4">
    <location>
        <begin position="18"/>
        <end position="144"/>
    </location>
</feature>
<dbReference type="SMART" id="SM00858">
    <property type="entry name" value="SAF"/>
    <property type="match status" value="1"/>
</dbReference>
<keyword evidence="2 4" id="KW-0732">Signal</keyword>
<keyword evidence="7" id="KW-1185">Reference proteome</keyword>
<dbReference type="Pfam" id="PF13144">
    <property type="entry name" value="ChapFlgA"/>
    <property type="match status" value="1"/>
</dbReference>
<organism evidence="6 7">
    <name type="scientific">Novosphingobium colocasiae</name>
    <dbReference type="NCBI Taxonomy" id="1256513"/>
    <lineage>
        <taxon>Bacteria</taxon>
        <taxon>Pseudomonadati</taxon>
        <taxon>Pseudomonadota</taxon>
        <taxon>Alphaproteobacteria</taxon>
        <taxon>Sphingomonadales</taxon>
        <taxon>Sphingomonadaceae</taxon>
        <taxon>Novosphingobium</taxon>
    </lineage>
</organism>
<evidence type="ECO:0000313" key="6">
    <source>
        <dbReference type="EMBL" id="GGZ00186.1"/>
    </source>
</evidence>
<evidence type="ECO:0000256" key="2">
    <source>
        <dbReference type="ARBA" id="ARBA00022729"/>
    </source>
</evidence>
<dbReference type="PANTHER" id="PTHR36307">
    <property type="entry name" value="FLAGELLA BASAL BODY P-RING FORMATION PROTEIN FLGA"/>
    <property type="match status" value="1"/>
</dbReference>
<evidence type="ECO:0000256" key="3">
    <source>
        <dbReference type="ARBA" id="ARBA00022764"/>
    </source>
</evidence>
<keyword evidence="4" id="KW-1005">Bacterial flagellum biogenesis</keyword>
<dbReference type="AlphaFoldDB" id="A0A918UFA4"/>
<keyword evidence="3 4" id="KW-0574">Periplasm</keyword>
<dbReference type="Gene3D" id="2.30.30.760">
    <property type="match status" value="1"/>
</dbReference>
<dbReference type="InterPro" id="IPR039246">
    <property type="entry name" value="Flagellar_FlgA"/>
</dbReference>
<evidence type="ECO:0000256" key="1">
    <source>
        <dbReference type="ARBA" id="ARBA00004418"/>
    </source>
</evidence>